<gene>
    <name evidence="2" type="ORF">L3Y34_013775</name>
</gene>
<dbReference type="EMBL" id="CP090896">
    <property type="protein sequence ID" value="ULT85232.1"/>
    <property type="molecule type" value="Genomic_DNA"/>
</dbReference>
<proteinExistence type="predicted"/>
<protein>
    <submittedName>
        <fullName evidence="2">Uncharacterized protein</fullName>
    </submittedName>
</protein>
<feature type="coiled-coil region" evidence="1">
    <location>
        <begin position="11"/>
        <end position="133"/>
    </location>
</feature>
<organism evidence="2 3">
    <name type="scientific">Caenorhabditis briggsae</name>
    <dbReference type="NCBI Taxonomy" id="6238"/>
    <lineage>
        <taxon>Eukaryota</taxon>
        <taxon>Metazoa</taxon>
        <taxon>Ecdysozoa</taxon>
        <taxon>Nematoda</taxon>
        <taxon>Chromadorea</taxon>
        <taxon>Rhabditida</taxon>
        <taxon>Rhabditina</taxon>
        <taxon>Rhabditomorpha</taxon>
        <taxon>Rhabditoidea</taxon>
        <taxon>Rhabditidae</taxon>
        <taxon>Peloderinae</taxon>
        <taxon>Caenorhabditis</taxon>
    </lineage>
</organism>
<sequence>MSLEYQLRRQMEEMQLQLGLLSSELTEMKRRNDELTMEKLNWERKSKTLEEKNKALTHKTGKLKAMNKVLNKVSKMLISKLQNANEKRSNLAEFVAILQENLLELEHTSQVKSDSLQKNMRFQQDRARKLKSALLEMIVDLTNFASDMRRKEQHLPTIGTNNIEDTQIQEFVAWAVHQAERWNQRSVAELTKIAESPTPTIRTPL</sequence>
<dbReference type="AlphaFoldDB" id="A0AAE8ZUT8"/>
<accession>A0AAE8ZUT8</accession>
<keyword evidence="1" id="KW-0175">Coiled coil</keyword>
<evidence type="ECO:0000313" key="3">
    <source>
        <dbReference type="Proteomes" id="UP000827892"/>
    </source>
</evidence>
<dbReference type="GO" id="GO:0006750">
    <property type="term" value="P:glutathione biosynthetic process"/>
    <property type="evidence" value="ECO:0007669"/>
    <property type="project" value="InterPro"/>
</dbReference>
<dbReference type="PANTHER" id="PTHR13295:SF4">
    <property type="entry name" value="GLUTAMATE--CYSTEINE LIGASE REGULATORY SUBUNIT"/>
    <property type="match status" value="1"/>
</dbReference>
<dbReference type="GO" id="GO:0035226">
    <property type="term" value="F:glutamate-cysteine ligase catalytic subunit binding"/>
    <property type="evidence" value="ECO:0007669"/>
    <property type="project" value="InterPro"/>
</dbReference>
<dbReference type="PANTHER" id="PTHR13295">
    <property type="entry name" value="GLUTAMATE CYSTEINE LIGASE REGULATORY SUBUNIT"/>
    <property type="match status" value="1"/>
</dbReference>
<evidence type="ECO:0000313" key="2">
    <source>
        <dbReference type="EMBL" id="ULT85232.1"/>
    </source>
</evidence>
<name>A0AAE8ZUT8_CAEBR</name>
<reference evidence="2 3" key="1">
    <citation type="submission" date="2022-05" db="EMBL/GenBank/DDBJ databases">
        <title>Chromosome-level reference genomes for two strains of Caenorhabditis briggsae: an improved platform for comparative genomics.</title>
        <authorList>
            <person name="Stevens L."/>
            <person name="Andersen E.C."/>
        </authorList>
    </citation>
    <scope>NUCLEOTIDE SEQUENCE [LARGE SCALE GENOMIC DNA]</scope>
    <source>
        <strain evidence="2">QX1410_ONT</strain>
        <tissue evidence="2">Whole-organism</tissue>
    </source>
</reference>
<dbReference type="InterPro" id="IPR032963">
    <property type="entry name" value="Gclm"/>
</dbReference>
<evidence type="ECO:0000256" key="1">
    <source>
        <dbReference type="SAM" id="Coils"/>
    </source>
</evidence>
<dbReference type="Proteomes" id="UP000827892">
    <property type="component" value="Chromosome X"/>
</dbReference>